<dbReference type="Gene3D" id="3.40.50.11310">
    <property type="entry name" value="Bacterial phosphonate metabolism protein PhnH"/>
    <property type="match status" value="1"/>
</dbReference>
<evidence type="ECO:0000313" key="1">
    <source>
        <dbReference type="EMBL" id="AZL61238.1"/>
    </source>
</evidence>
<evidence type="ECO:0000313" key="2">
    <source>
        <dbReference type="Proteomes" id="UP000282002"/>
    </source>
</evidence>
<dbReference type="InterPro" id="IPR038058">
    <property type="entry name" value="PhnH-like_sp"/>
</dbReference>
<dbReference type="InterPro" id="IPR008772">
    <property type="entry name" value="Phosphonate_metab_PhnH"/>
</dbReference>
<protein>
    <submittedName>
        <fullName evidence="1">Phosphonate C-P lyase system protein PhnH</fullName>
    </submittedName>
</protein>
<dbReference type="GO" id="GO:0019634">
    <property type="term" value="P:organic phosphonate metabolic process"/>
    <property type="evidence" value="ECO:0007669"/>
    <property type="project" value="InterPro"/>
</dbReference>
<organism evidence="1 2">
    <name type="scientific">Tabrizicola piscis</name>
    <dbReference type="NCBI Taxonomy" id="2494374"/>
    <lineage>
        <taxon>Bacteria</taxon>
        <taxon>Pseudomonadati</taxon>
        <taxon>Pseudomonadota</taxon>
        <taxon>Alphaproteobacteria</taxon>
        <taxon>Rhodobacterales</taxon>
        <taxon>Paracoccaceae</taxon>
        <taxon>Tabrizicola</taxon>
    </lineage>
</organism>
<dbReference type="EMBL" id="CP034328">
    <property type="protein sequence ID" value="AZL61238.1"/>
    <property type="molecule type" value="Genomic_DNA"/>
</dbReference>
<dbReference type="AlphaFoldDB" id="A0A3S8UCE9"/>
<keyword evidence="2" id="KW-1185">Reference proteome</keyword>
<accession>A0A3S8UCE9</accession>
<dbReference type="SUPFAM" id="SSF159709">
    <property type="entry name" value="PhnH-like"/>
    <property type="match status" value="1"/>
</dbReference>
<dbReference type="KEGG" id="taw:EI545_16405"/>
<dbReference type="PIRSF" id="PIRSF020680">
    <property type="entry name" value="PhnH"/>
    <property type="match status" value="1"/>
</dbReference>
<dbReference type="NCBIfam" id="TIGR03292">
    <property type="entry name" value="PhnH_redo"/>
    <property type="match status" value="1"/>
</dbReference>
<sequence>MHADALSGGYTDAPTQSARAFRAILEAMARPGTIHTVAGAAPPAPLSLAAGVALLTLTDPTTPLHLAGKADCQPVRDWVAFHIGAPLVAAEKATFALGTWDALQPVTRFKIGQPDYPDRSATLIVEVDRLTNHGPALTGPGIALATWLNLPETAAFRANRALFPLGFDCLFTVGAQLAGLPRSTRVEKI</sequence>
<dbReference type="OrthoDB" id="9814509at2"/>
<dbReference type="Pfam" id="PF05845">
    <property type="entry name" value="PhnH"/>
    <property type="match status" value="1"/>
</dbReference>
<proteinExistence type="predicted"/>
<reference evidence="1 2" key="1">
    <citation type="submission" date="2018-12" db="EMBL/GenBank/DDBJ databases">
        <title>Complete genome sequencing of Tabrizicola sp. K13M18.</title>
        <authorList>
            <person name="Bae J.-W."/>
        </authorList>
    </citation>
    <scope>NUCLEOTIDE SEQUENCE [LARGE SCALE GENOMIC DNA]</scope>
    <source>
        <strain evidence="1 2">K13M18</strain>
    </source>
</reference>
<name>A0A3S8UCE9_9RHOB</name>
<keyword evidence="1" id="KW-0456">Lyase</keyword>
<gene>
    <name evidence="1" type="primary">phnH</name>
    <name evidence="1" type="ORF">EI545_16405</name>
</gene>
<dbReference type="Proteomes" id="UP000282002">
    <property type="component" value="Chromosome"/>
</dbReference>
<dbReference type="GO" id="GO:0016829">
    <property type="term" value="F:lyase activity"/>
    <property type="evidence" value="ECO:0007669"/>
    <property type="project" value="UniProtKB-KW"/>
</dbReference>